<evidence type="ECO:0000259" key="2">
    <source>
        <dbReference type="PROSITE" id="PS50004"/>
    </source>
</evidence>
<evidence type="ECO:0000313" key="4">
    <source>
        <dbReference type="Proteomes" id="UP001162131"/>
    </source>
</evidence>
<feature type="compositionally biased region" description="Low complexity" evidence="1">
    <location>
        <begin position="1140"/>
        <end position="1151"/>
    </location>
</feature>
<gene>
    <name evidence="3" type="ORF">BSTOLATCC_MIC42316</name>
</gene>
<dbReference type="EMBL" id="CAJZBQ010000041">
    <property type="protein sequence ID" value="CAG9327058.1"/>
    <property type="molecule type" value="Genomic_DNA"/>
</dbReference>
<feature type="region of interest" description="Disordered" evidence="1">
    <location>
        <begin position="1139"/>
        <end position="1159"/>
    </location>
</feature>
<dbReference type="GO" id="GO:0005815">
    <property type="term" value="C:microtubule organizing center"/>
    <property type="evidence" value="ECO:0007669"/>
    <property type="project" value="TreeGrafter"/>
</dbReference>
<organism evidence="3 4">
    <name type="scientific">Blepharisma stoltei</name>
    <dbReference type="NCBI Taxonomy" id="1481888"/>
    <lineage>
        <taxon>Eukaryota</taxon>
        <taxon>Sar</taxon>
        <taxon>Alveolata</taxon>
        <taxon>Ciliophora</taxon>
        <taxon>Postciliodesmatophora</taxon>
        <taxon>Heterotrichea</taxon>
        <taxon>Heterotrichida</taxon>
        <taxon>Blepharismidae</taxon>
        <taxon>Blepharisma</taxon>
    </lineage>
</organism>
<dbReference type="PROSITE" id="PS50004">
    <property type="entry name" value="C2"/>
    <property type="match status" value="1"/>
</dbReference>
<dbReference type="PANTHER" id="PTHR21254">
    <property type="entry name" value="C2 DOMAIN-CONTAINING PROTEIN 3"/>
    <property type="match status" value="1"/>
</dbReference>
<protein>
    <recommendedName>
        <fullName evidence="2">C2 domain-containing protein</fullName>
    </recommendedName>
</protein>
<dbReference type="Proteomes" id="UP001162131">
    <property type="component" value="Unassembled WGS sequence"/>
</dbReference>
<evidence type="ECO:0000313" key="3">
    <source>
        <dbReference type="EMBL" id="CAG9327058.1"/>
    </source>
</evidence>
<sequence length="1177" mass="135985">MDEFEDDLLASFKLNELKATIEEVRNKISKNEIDLYEEAFKFENLPEKDVIGVKPPSIFTLRNTEKAQLIEKNPEVSTSREWDRIKEKGESLRKRMDKAKHNDDFTKIFELEEDAIPEYDKDISFTDEIDFSDTVKLAESEKTIDEPTTLTSNSPEKFITLSPKDEIPTFQLYLLIERASKLLRADGSCPDLFISYKIFLNKDKFQTQIFWNYSENTPINYKMLFPLVVNDESLSKLYSGIIPLEIWDKTDSQDSLLGLVKLPLSLFGTALSANLETFTKTVYPFIAIDEYKPINSLKTGKDIGYLKVLLAVGTPSQINRLDLTQSIDKKFEDSPRKTATFKELNYDKKIEKVEKIEKIEKVEKIEKIENSAIDSIDDIALFLNQGSLKNTLNDSNGMKDCKMIDDVSFYGGSENKKTELTKNYEVKESFEEITLKKDEIRLYERQFDDFQEKPPNIKQESTKTNKIQDMKIIKQPQISINLQKKSKNELIQNLKNALKISHINLEEELKIADKYNLGFLHTLSFVNFFEKLQLEIPSEEIQDFLTLVVKENPLTSTHRRVLFTDLYKILDIVPEPVKIQNSLNIKIQNMPQQSRPSPYKKVFVKYEKVIEPDLTDENLVKINNLPSQLSVLPNNTILEKSAIVEPIKEINKPIEKKVENKIEEKSKEIEKSLEEEDFDKIYQKHLENMRTLESLTQNFGSWRHEKSDSSPAKPALAANYRTNSLKDELLFFSKPIENTQENSSLKQFETRSHERKATDLSPYYSSSINNSEKEEYKSISSLKSTISSADTSKINLYEIPIIPTSIYPSSAERDFYNEKDSFSSNLEKSGKIPSPKLVKVEENNLKNNSLSTELGNISQSLDNPLIQGYEKFKLESFQYPSTENIPKNQFELPNYLNSHCPSANGTFEYSSAENFQEKEFEIPHYLSSDYPDEATKEAFEYLSAKNFQENQFGITPDYQYPTADITYIETPAIEKIGNHQKSSSNNFGISEDPGLYNNYKSQSFVEESLPANTNSQFLYKLNYEKGEEEYSPSCLYKNYQDFKNTDQNFSAEINENPIKLPEFVPDFLQKNSSEKETFEDWKSDYKNEVLNQTYSEGVSIETEGDSNFYDYKDKNNSFTMAHNRNISTDEKKIYKEAEKSISQQISSSRTSKPPRPRNLLLDPEISRIAAIMKGSKY</sequence>
<keyword evidence="4" id="KW-1185">Reference proteome</keyword>
<dbReference type="InterPro" id="IPR000008">
    <property type="entry name" value="C2_dom"/>
</dbReference>
<dbReference type="InterPro" id="IPR035892">
    <property type="entry name" value="C2_domain_sf"/>
</dbReference>
<comment type="caution">
    <text evidence="3">The sequence shown here is derived from an EMBL/GenBank/DDBJ whole genome shotgun (WGS) entry which is preliminary data.</text>
</comment>
<name>A0AAU9JM56_9CILI</name>
<dbReference type="GO" id="GO:0060271">
    <property type="term" value="P:cilium assembly"/>
    <property type="evidence" value="ECO:0007669"/>
    <property type="project" value="TreeGrafter"/>
</dbReference>
<feature type="domain" description="C2" evidence="2">
    <location>
        <begin position="153"/>
        <end position="277"/>
    </location>
</feature>
<dbReference type="PANTHER" id="PTHR21254:SF1">
    <property type="entry name" value="C2 DOMAIN-CONTAINING PROTEIN 3"/>
    <property type="match status" value="1"/>
</dbReference>
<evidence type="ECO:0000256" key="1">
    <source>
        <dbReference type="SAM" id="MobiDB-lite"/>
    </source>
</evidence>
<dbReference type="SUPFAM" id="SSF49562">
    <property type="entry name" value="C2 domain (Calcium/lipid-binding domain, CaLB)"/>
    <property type="match status" value="1"/>
</dbReference>
<proteinExistence type="predicted"/>
<accession>A0AAU9JM56</accession>
<reference evidence="3" key="1">
    <citation type="submission" date="2021-09" db="EMBL/GenBank/DDBJ databases">
        <authorList>
            <consortium name="AG Swart"/>
            <person name="Singh M."/>
            <person name="Singh A."/>
            <person name="Seah K."/>
            <person name="Emmerich C."/>
        </authorList>
    </citation>
    <scope>NUCLEOTIDE SEQUENCE</scope>
    <source>
        <strain evidence="3">ATCC30299</strain>
    </source>
</reference>
<dbReference type="AlphaFoldDB" id="A0AAU9JM56"/>